<reference evidence="2 3" key="2">
    <citation type="submission" date="2016-12" db="EMBL/GenBank/DDBJ databases">
        <title>Draft Genome Sequence of Cystobacter ferrugineus Strain Cbfe23.</title>
        <authorList>
            <person name="Akbar S."/>
            <person name="Dowd S.E."/>
            <person name="Stevens D.C."/>
        </authorList>
    </citation>
    <scope>NUCLEOTIDE SEQUENCE [LARGE SCALE GENOMIC DNA]</scope>
    <source>
        <strain evidence="2 3">Cbfe23</strain>
    </source>
</reference>
<protein>
    <submittedName>
        <fullName evidence="2">Uncharacterized protein</fullName>
    </submittedName>
</protein>
<evidence type="ECO:0000256" key="1">
    <source>
        <dbReference type="SAM" id="SignalP"/>
    </source>
</evidence>
<gene>
    <name evidence="2" type="ORF">BON30_24245</name>
</gene>
<evidence type="ECO:0000313" key="2">
    <source>
        <dbReference type="EMBL" id="OJH38254.1"/>
    </source>
</evidence>
<feature type="chain" id="PRO_5012634688" evidence="1">
    <location>
        <begin position="19"/>
        <end position="182"/>
    </location>
</feature>
<dbReference type="EMBL" id="MPIN01000006">
    <property type="protein sequence ID" value="OJH38254.1"/>
    <property type="molecule type" value="Genomic_DNA"/>
</dbReference>
<dbReference type="STRING" id="83449.BON30_24245"/>
<keyword evidence="1" id="KW-0732">Signal</keyword>
<evidence type="ECO:0000313" key="3">
    <source>
        <dbReference type="Proteomes" id="UP000182229"/>
    </source>
</evidence>
<sequence length="182" mass="19828">MSLFALLSLVLLCPVACASNSPPQAFASTRDALAELDEFGALLMRAGLPPELLPSGRELSSEQAKQLRLQFHLYPLYPPKPVEYAPWLVADVLLLDIALKSTAVSRAELGRRIQEFKPLLVLRPDGYLAEALTGRAERCVGPVEVKDNTYRAGVYELGAFYKPDENNEPQPVSVGGQPAASH</sequence>
<organism evidence="2 3">
    <name type="scientific">Cystobacter ferrugineus</name>
    <dbReference type="NCBI Taxonomy" id="83449"/>
    <lineage>
        <taxon>Bacteria</taxon>
        <taxon>Pseudomonadati</taxon>
        <taxon>Myxococcota</taxon>
        <taxon>Myxococcia</taxon>
        <taxon>Myxococcales</taxon>
        <taxon>Cystobacterineae</taxon>
        <taxon>Archangiaceae</taxon>
        <taxon>Cystobacter</taxon>
    </lineage>
</organism>
<comment type="caution">
    <text evidence="2">The sequence shown here is derived from an EMBL/GenBank/DDBJ whole genome shotgun (WGS) entry which is preliminary data.</text>
</comment>
<keyword evidence="3" id="KW-1185">Reference proteome</keyword>
<accession>A0A1L9B7M0</accession>
<name>A0A1L9B7M0_9BACT</name>
<dbReference type="AlphaFoldDB" id="A0A1L9B7M0"/>
<reference evidence="3" key="1">
    <citation type="submission" date="2016-11" db="EMBL/GenBank/DDBJ databases">
        <authorList>
            <person name="Shukria A."/>
            <person name="Stevens D.C."/>
        </authorList>
    </citation>
    <scope>NUCLEOTIDE SEQUENCE [LARGE SCALE GENOMIC DNA]</scope>
    <source>
        <strain evidence="3">Cbfe23</strain>
    </source>
</reference>
<dbReference type="Proteomes" id="UP000182229">
    <property type="component" value="Unassembled WGS sequence"/>
</dbReference>
<proteinExistence type="predicted"/>
<feature type="signal peptide" evidence="1">
    <location>
        <begin position="1"/>
        <end position="18"/>
    </location>
</feature>